<accession>A0A8J8P793</accession>
<proteinExistence type="predicted"/>
<keyword evidence="1" id="KW-0732">Signal</keyword>
<dbReference type="AlphaFoldDB" id="A0A8J8P793"/>
<evidence type="ECO:0000313" key="3">
    <source>
        <dbReference type="Proteomes" id="UP000785679"/>
    </source>
</evidence>
<name>A0A8J8P793_HALGN</name>
<evidence type="ECO:0000256" key="1">
    <source>
        <dbReference type="SAM" id="SignalP"/>
    </source>
</evidence>
<organism evidence="2 3">
    <name type="scientific">Halteria grandinella</name>
    <dbReference type="NCBI Taxonomy" id="5974"/>
    <lineage>
        <taxon>Eukaryota</taxon>
        <taxon>Sar</taxon>
        <taxon>Alveolata</taxon>
        <taxon>Ciliophora</taxon>
        <taxon>Intramacronucleata</taxon>
        <taxon>Spirotrichea</taxon>
        <taxon>Stichotrichia</taxon>
        <taxon>Sporadotrichida</taxon>
        <taxon>Halteriidae</taxon>
        <taxon>Halteria</taxon>
    </lineage>
</organism>
<reference evidence="2" key="1">
    <citation type="submission" date="2019-06" db="EMBL/GenBank/DDBJ databases">
        <authorList>
            <person name="Zheng W."/>
        </authorList>
    </citation>
    <scope>NUCLEOTIDE SEQUENCE</scope>
    <source>
        <strain evidence="2">QDHG01</strain>
    </source>
</reference>
<evidence type="ECO:0000313" key="2">
    <source>
        <dbReference type="EMBL" id="TNV87130.1"/>
    </source>
</evidence>
<protein>
    <recommendedName>
        <fullName evidence="4">Cadherin domain-containing protein</fullName>
    </recommendedName>
</protein>
<sequence>MKYNVLTLIFLICLLEGTWGQSMNCNRAPFPLVLSTTLQVIIPSIEYHAASDQLVVIGRTSDQAFRGDAYGNVELPIAFLHSGPDKVYIWGKALYLGSGPISLESANFNGDGSIVVILSREGNKIVSVRSSDGYLLFVKQYETGTVGNVINWLQESIIVNSANPPSIFLMIRYCTTSCAGGFRIHSSPALSATTSTWAWRSSTTAATDVAMGIAFGETESVLYTYSYLSGGHKIVRLDAATGVLEWVYGFTSCGFTGNSNIEIKVSGGSHTLVVTSGSATSTCYVRMIIPNGGVGTISGQDQLRDSTTTGLTTKALFIQDQDTAYGVYSGTYSSLSLQTVLAKVDFINAKISYKQTLPQQAISPGLIKFGATYDVFYVPDRGQKVYTAPPSTATYFNVHPTQSTNSILYSSDNSKACYGLFNLGFGSPVSMVQTLNAVTQGLLVVNTSPYVPDSITFSEYVVTSSNYRDLVLSLSANQDSTCTYNLGASRILFSITPVTQASTTFQAHVGTAQTFTITPFQASIACGVTPPIFTYKGTTEQALPLSSFMSVDSSTGAISITNAAIRGTYKVLVTGVLQSTQKVTQVFTLQINTPPKFATAPVDVTLAIESSLTLTLPSVVDPDDSATHTIITHEQGQLILPSFVTYSSGTYSLTPTGISDIGIWTIVVELSDGIISTPVLYLFTITVTNSAPYFLISGPTTQSLNIGQTSTYPLPGFTDAETPVGLTVTFSQIPTFVSFAMGTFTINPTSSSNQGTHSVSGVISDGQLALPFSFDIIALNTAPYFIISSPVEQRAELSKSQAYTLPSYTDAETPLSVTLSISTIPSFVIFSGGIFTIYPMDQQRDIGTFPVQGLLSDGALTTPFSFDIVVVNPYQNSPIPSFEGQIQSLSNLGPPLFNEELPAQIEILTPAKYILTLPSISDPDDDLFSVNVDLGQSSTFSSLQSDKIAFQPTSLNVRPSPYLITITLRDQNTILQKEQTYKLNVLVTQAKQEPQQDTKNETVNSTNAVIDYGDPTQTNENTTNQTSSNQVSGIKIIKIITYHPAYLKIRQITQTGIVYIRIRSEGPASKIVQNIQENQIQVNLLKVDESIERVKFYIIDRDSTLMIINCSCNSKIQKLYQLDLQVSLKL</sequence>
<evidence type="ECO:0008006" key="4">
    <source>
        <dbReference type="Google" id="ProtNLM"/>
    </source>
</evidence>
<comment type="caution">
    <text evidence="2">The sequence shown here is derived from an EMBL/GenBank/DDBJ whole genome shotgun (WGS) entry which is preliminary data.</text>
</comment>
<dbReference type="EMBL" id="RRYP01000615">
    <property type="protein sequence ID" value="TNV87130.1"/>
    <property type="molecule type" value="Genomic_DNA"/>
</dbReference>
<feature type="signal peptide" evidence="1">
    <location>
        <begin position="1"/>
        <end position="20"/>
    </location>
</feature>
<dbReference type="OrthoDB" id="327661at2759"/>
<dbReference type="Proteomes" id="UP000785679">
    <property type="component" value="Unassembled WGS sequence"/>
</dbReference>
<feature type="chain" id="PRO_5035169207" description="Cadherin domain-containing protein" evidence="1">
    <location>
        <begin position="21"/>
        <end position="1130"/>
    </location>
</feature>
<gene>
    <name evidence="2" type="ORF">FGO68_gene17672</name>
</gene>
<keyword evidence="3" id="KW-1185">Reference proteome</keyword>